<keyword evidence="5" id="KW-0067">ATP-binding</keyword>
<dbReference type="GO" id="GO:0016301">
    <property type="term" value="F:kinase activity"/>
    <property type="evidence" value="ECO:0007669"/>
    <property type="project" value="UniProtKB-KW"/>
</dbReference>
<dbReference type="InterPro" id="IPR043129">
    <property type="entry name" value="ATPase_NBD"/>
</dbReference>
<reference evidence="10" key="1">
    <citation type="journal article" date="2014" name="Int. J. Syst. Evol. Microbiol.">
        <title>Complete genome of a new Firmicutes species belonging to the dominant human colonic microbiota ('Ruminococcus bicirculans') reveals two chromosomes and a selective capacity to utilize plant glucans.</title>
        <authorList>
            <consortium name="NISC Comparative Sequencing Program"/>
            <person name="Wegmann U."/>
            <person name="Louis P."/>
            <person name="Goesmann A."/>
            <person name="Henrissat B."/>
            <person name="Duncan S.H."/>
            <person name="Flint H.J."/>
        </authorList>
    </citation>
    <scope>NUCLEOTIDE SEQUENCE</scope>
    <source>
        <strain evidence="10">NBRC 110608</strain>
    </source>
</reference>
<dbReference type="EMBL" id="AP027735">
    <property type="protein sequence ID" value="BDZ59435.1"/>
    <property type="molecule type" value="Genomic_DNA"/>
</dbReference>
<dbReference type="PIRSF" id="PIRSF000538">
    <property type="entry name" value="GlpK"/>
    <property type="match status" value="1"/>
</dbReference>
<dbReference type="InterPro" id="IPR000577">
    <property type="entry name" value="Carb_kinase_FGGY"/>
</dbReference>
<evidence type="ECO:0000259" key="9">
    <source>
        <dbReference type="Pfam" id="PF02782"/>
    </source>
</evidence>
<dbReference type="PANTHER" id="PTHR10196">
    <property type="entry name" value="SUGAR KINASE"/>
    <property type="match status" value="1"/>
</dbReference>
<evidence type="ECO:0000256" key="3">
    <source>
        <dbReference type="ARBA" id="ARBA00022741"/>
    </source>
</evidence>
<gene>
    <name evidence="10" type="ORF">GCM10025872_30920</name>
</gene>
<evidence type="ECO:0000259" key="8">
    <source>
        <dbReference type="Pfam" id="PF00370"/>
    </source>
</evidence>
<protein>
    <recommendedName>
        <fullName evidence="6">ATP:glycerol 3-phosphotransferase</fullName>
    </recommendedName>
</protein>
<organism evidence="10">
    <name type="scientific">Barrientosiimonas endolithica</name>
    <dbReference type="NCBI Taxonomy" id="1535208"/>
    <lineage>
        <taxon>Bacteria</taxon>
        <taxon>Bacillati</taxon>
        <taxon>Actinomycetota</taxon>
        <taxon>Actinomycetes</taxon>
        <taxon>Micrococcales</taxon>
        <taxon>Dermacoccaceae</taxon>
        <taxon>Barrientosiimonas</taxon>
    </lineage>
</organism>
<evidence type="ECO:0000256" key="1">
    <source>
        <dbReference type="ARBA" id="ARBA00009156"/>
    </source>
</evidence>
<dbReference type="Pfam" id="PF00370">
    <property type="entry name" value="FGGY_N"/>
    <property type="match status" value="1"/>
</dbReference>
<feature type="domain" description="Carbohydrate kinase FGGY N-terminal" evidence="8">
    <location>
        <begin position="6"/>
        <end position="239"/>
    </location>
</feature>
<evidence type="ECO:0000313" key="10">
    <source>
        <dbReference type="EMBL" id="BDZ59435.1"/>
    </source>
</evidence>
<feature type="region of interest" description="Disordered" evidence="7">
    <location>
        <begin position="452"/>
        <end position="485"/>
    </location>
</feature>
<evidence type="ECO:0000256" key="4">
    <source>
        <dbReference type="ARBA" id="ARBA00022777"/>
    </source>
</evidence>
<dbReference type="PROSITE" id="PS00933">
    <property type="entry name" value="FGGY_KINASES_1"/>
    <property type="match status" value="1"/>
</dbReference>
<keyword evidence="2" id="KW-0808">Transferase</keyword>
<dbReference type="InterPro" id="IPR018483">
    <property type="entry name" value="Carb_kinase_FGGY_CS"/>
</dbReference>
<evidence type="ECO:0000256" key="6">
    <source>
        <dbReference type="ARBA" id="ARBA00043149"/>
    </source>
</evidence>
<sequence>MPDQPYVLAIDQGTSSTKAVAVAEDGTVLATAQVPLGQTHPAPGQVEQDASEILASVHRAAEIVQQEIGSRVLTTGLSVQRESALLWDPSARKPLSPVLGWQDRRTSGAATRLRGTAAGQRVQELSGMPVDPMFSALKVRWLLDEHGSADGVAAGTLDAFLVSALCGGRTHEAGSASRTQLLDVTTGEWSEELLDIFGVPRAVLGEVADSDAPLGAITEGPLAGCRVDAVLGDSHAAMFGHGVRAPGEVKVTYGTGSSVLGLVPDGAAAPEGLVRTIAWARGGRPVAAVEGNILSTGATLVWLARLLATTPEDLLALAETAPADHGVDLVPAFAGLAAPWWDAEAVGLVSGLDQGVDRAVLARAAAESVALQVGDVLDAVERGGADVAAIHADGGPTRNAWLMQLQADLAGRRVRRSGVAELSALGAAHLAGLSAGVWTEDDLVEMPRQITEFNPHPSAAGGDRRDRWHAAVRRSRFRPNQENDS</sequence>
<evidence type="ECO:0000256" key="5">
    <source>
        <dbReference type="ARBA" id="ARBA00022840"/>
    </source>
</evidence>
<dbReference type="InterPro" id="IPR018485">
    <property type="entry name" value="FGGY_C"/>
</dbReference>
<dbReference type="RefSeq" id="WP_289231444.1">
    <property type="nucleotide sequence ID" value="NZ_AP027735.1"/>
</dbReference>
<dbReference type="Gene3D" id="3.30.420.40">
    <property type="match status" value="2"/>
</dbReference>
<evidence type="ECO:0000256" key="2">
    <source>
        <dbReference type="ARBA" id="ARBA00022679"/>
    </source>
</evidence>
<accession>A0ABM8HEL9</accession>
<name>A0ABM8HEL9_9MICO</name>
<comment type="similarity">
    <text evidence="1">Belongs to the FGGY kinase family.</text>
</comment>
<feature type="domain" description="Carbohydrate kinase FGGY C-terminal" evidence="9">
    <location>
        <begin position="250"/>
        <end position="434"/>
    </location>
</feature>
<dbReference type="Pfam" id="PF02782">
    <property type="entry name" value="FGGY_C"/>
    <property type="match status" value="1"/>
</dbReference>
<keyword evidence="3" id="KW-0547">Nucleotide-binding</keyword>
<dbReference type="InterPro" id="IPR018484">
    <property type="entry name" value="FGGY_N"/>
</dbReference>
<reference evidence="10" key="2">
    <citation type="submission" date="2023-02" db="EMBL/GenBank/DDBJ databases">
        <authorList>
            <person name="Sun Q."/>
            <person name="Mori K."/>
        </authorList>
    </citation>
    <scope>NUCLEOTIDE SEQUENCE</scope>
    <source>
        <strain evidence="10">NBRC 110608</strain>
    </source>
</reference>
<dbReference type="PANTHER" id="PTHR10196:SF69">
    <property type="entry name" value="GLYCEROL KINASE"/>
    <property type="match status" value="1"/>
</dbReference>
<dbReference type="SUPFAM" id="SSF53067">
    <property type="entry name" value="Actin-like ATPase domain"/>
    <property type="match status" value="2"/>
</dbReference>
<evidence type="ECO:0000256" key="7">
    <source>
        <dbReference type="SAM" id="MobiDB-lite"/>
    </source>
</evidence>
<proteinExistence type="inferred from homology"/>
<keyword evidence="4 10" id="KW-0418">Kinase</keyword>